<proteinExistence type="predicted"/>
<gene>
    <name evidence="1" type="ORF">J2T57_001303</name>
</gene>
<accession>A0AAE3G3S5</accession>
<dbReference type="RefSeq" id="WP_253475985.1">
    <property type="nucleotide sequence ID" value="NZ_JALJXV010000003.1"/>
</dbReference>
<sequence length="67" mass="7590">MAGQDDRARGFRVIVSSEEMRRISHRQQAERARDGEIAVYGTPDERRALRARNSCGTALPFDSKLDL</sequence>
<reference evidence="1" key="1">
    <citation type="submission" date="2022-03" db="EMBL/GenBank/DDBJ databases">
        <title>Genomic Encyclopedia of Type Strains, Phase III (KMG-III): the genomes of soil and plant-associated and newly described type strains.</title>
        <authorList>
            <person name="Whitman W."/>
        </authorList>
    </citation>
    <scope>NUCLEOTIDE SEQUENCE</scope>
    <source>
        <strain evidence="1">ANL 6-2</strain>
    </source>
</reference>
<dbReference type="EMBL" id="JALJXV010000003">
    <property type="protein sequence ID" value="MCP1674201.1"/>
    <property type="molecule type" value="Genomic_DNA"/>
</dbReference>
<dbReference type="Proteomes" id="UP001205843">
    <property type="component" value="Unassembled WGS sequence"/>
</dbReference>
<protein>
    <submittedName>
        <fullName evidence="1">Uncharacterized protein</fullName>
    </submittedName>
</protein>
<evidence type="ECO:0000313" key="1">
    <source>
        <dbReference type="EMBL" id="MCP1674201.1"/>
    </source>
</evidence>
<keyword evidence="2" id="KW-1185">Reference proteome</keyword>
<comment type="caution">
    <text evidence="1">The sequence shown here is derived from an EMBL/GenBank/DDBJ whole genome shotgun (WGS) entry which is preliminary data.</text>
</comment>
<organism evidence="1 2">
    <name type="scientific">Natronocella acetinitrilica</name>
    <dbReference type="NCBI Taxonomy" id="414046"/>
    <lineage>
        <taxon>Bacteria</taxon>
        <taxon>Pseudomonadati</taxon>
        <taxon>Pseudomonadota</taxon>
        <taxon>Gammaproteobacteria</taxon>
        <taxon>Chromatiales</taxon>
        <taxon>Ectothiorhodospiraceae</taxon>
        <taxon>Natronocella</taxon>
    </lineage>
</organism>
<dbReference type="AlphaFoldDB" id="A0AAE3G3S5"/>
<evidence type="ECO:0000313" key="2">
    <source>
        <dbReference type="Proteomes" id="UP001205843"/>
    </source>
</evidence>
<name>A0AAE3G3S5_9GAMM</name>